<organism evidence="1 2">
    <name type="scientific">Natrarchaeobius chitinivorans</name>
    <dbReference type="NCBI Taxonomy" id="1679083"/>
    <lineage>
        <taxon>Archaea</taxon>
        <taxon>Methanobacteriati</taxon>
        <taxon>Methanobacteriota</taxon>
        <taxon>Stenosarchaea group</taxon>
        <taxon>Halobacteria</taxon>
        <taxon>Halobacteriales</taxon>
        <taxon>Natrialbaceae</taxon>
        <taxon>Natrarchaeobius</taxon>
    </lineage>
</organism>
<evidence type="ECO:0000313" key="2">
    <source>
        <dbReference type="Proteomes" id="UP000281431"/>
    </source>
</evidence>
<comment type="caution">
    <text evidence="1">The sequence shown here is derived from an EMBL/GenBank/DDBJ whole genome shotgun (WGS) entry which is preliminary data.</text>
</comment>
<dbReference type="Proteomes" id="UP000281431">
    <property type="component" value="Unassembled WGS sequence"/>
</dbReference>
<gene>
    <name evidence="1" type="ORF">EA472_22590</name>
</gene>
<protein>
    <submittedName>
        <fullName evidence="1">Uncharacterized protein</fullName>
    </submittedName>
</protein>
<dbReference type="AlphaFoldDB" id="A0A3N6PB49"/>
<name>A0A3N6PB49_NATCH</name>
<evidence type="ECO:0000313" key="1">
    <source>
        <dbReference type="EMBL" id="RQG93725.1"/>
    </source>
</evidence>
<dbReference type="OrthoDB" id="328054at2157"/>
<reference evidence="1 2" key="1">
    <citation type="submission" date="2018-10" db="EMBL/GenBank/DDBJ databases">
        <title>Natrarchaeobius chitinivorans gen. nov., sp. nov., and Natrarchaeobius haloalkaliphilus sp. nov., alkaliphilic, chitin-utilizing haloarchaea from hypersaline alkaline lakes.</title>
        <authorList>
            <person name="Sorokin D.Y."/>
            <person name="Elcheninov A.G."/>
            <person name="Kostrikina N.A."/>
            <person name="Bale N.J."/>
            <person name="Sinninghe Damste J.S."/>
            <person name="Khijniak T.V."/>
            <person name="Kublanov I.V."/>
            <person name="Toshchakov S.V."/>
        </authorList>
    </citation>
    <scope>NUCLEOTIDE SEQUENCE [LARGE SCALE GENOMIC DNA]</scope>
    <source>
        <strain evidence="1 2">AArcht7</strain>
    </source>
</reference>
<accession>A0A3N6PB49</accession>
<sequence>MTGLSDRVVLEIDALPDAEDDAEFHLQTDLETTDALSRNYVMAERGQYVTTIAEIAGDLVPEDALDHDFNRREGYHIDGGAGTDQITVSATRGAEETTQWGDGSASGYESNQYDAARGDLDAQVDVLRHWLNETRSDSQGQTRLHIREHTDGSYSDEPGVFGDPIPVAILEHTISKESHAEIEVTLEMVRTATVPNMEDALDGVQDAIDDVIEAVADYTPDW</sequence>
<dbReference type="EMBL" id="REFZ01000069">
    <property type="protein sequence ID" value="RQG93725.1"/>
    <property type="molecule type" value="Genomic_DNA"/>
</dbReference>
<proteinExistence type="predicted"/>
<keyword evidence="2" id="KW-1185">Reference proteome</keyword>